<reference evidence="2 3" key="1">
    <citation type="submission" date="2018-06" db="EMBL/GenBank/DDBJ databases">
        <title>Genomic Encyclopedia of Archaeal and Bacterial Type Strains, Phase II (KMG-II): from individual species to whole genera.</title>
        <authorList>
            <person name="Goeker M."/>
        </authorList>
    </citation>
    <scope>NUCLEOTIDE SEQUENCE [LARGE SCALE GENOMIC DNA]</scope>
    <source>
        <strain evidence="2 3">ATCC 51348</strain>
    </source>
</reference>
<evidence type="ECO:0000256" key="1">
    <source>
        <dbReference type="SAM" id="Coils"/>
    </source>
</evidence>
<keyword evidence="3" id="KW-1185">Reference proteome</keyword>
<gene>
    <name evidence="2" type="ORF">BCF89_10257</name>
</gene>
<dbReference type="EMBL" id="QKUB01000002">
    <property type="protein sequence ID" value="PZW01433.1"/>
    <property type="molecule type" value="Genomic_DNA"/>
</dbReference>
<name>A0A2W7GUL2_9BACT</name>
<accession>A0A2W7GUL2</accession>
<keyword evidence="1" id="KW-0175">Coiled coil</keyword>
<proteinExistence type="predicted"/>
<evidence type="ECO:0000313" key="2">
    <source>
        <dbReference type="EMBL" id="PZW01433.1"/>
    </source>
</evidence>
<protein>
    <submittedName>
        <fullName evidence="2">Uncharacterized protein</fullName>
    </submittedName>
</protein>
<dbReference type="Proteomes" id="UP000249646">
    <property type="component" value="Unassembled WGS sequence"/>
</dbReference>
<comment type="caution">
    <text evidence="2">The sequence shown here is derived from an EMBL/GenBank/DDBJ whole genome shotgun (WGS) entry which is preliminary data.</text>
</comment>
<organism evidence="2 3">
    <name type="scientific">Metamycoplasma auris</name>
    <dbReference type="NCBI Taxonomy" id="51363"/>
    <lineage>
        <taxon>Bacteria</taxon>
        <taxon>Bacillati</taxon>
        <taxon>Mycoplasmatota</taxon>
        <taxon>Mycoplasmoidales</taxon>
        <taxon>Metamycoplasmataceae</taxon>
        <taxon>Metamycoplasma</taxon>
    </lineage>
</organism>
<sequence>MTWITIPTVTAASIGGAIYYVIKNTRSIQKEYFTVAQFNEEAKKIRLYPEILGSLEASSLYDDFKKGQSKANQRIEEYKKEHQEIDWTKVKINNYKYARLVSAEKKEKNNRIIKNLPKPFDAHEYLKSKIKVNLDFEKTKYLDFKFTDLEKINNEDTKLRIHYVVFLNYQYATGNFEPKSKRYTKNSKYYYENSDVVTFYSNDLKIFSGSKFAAEWQKNKANVEKIIRELNEKNKEIDKKIEHLEAKLKESNSNNEEISKQIEQLKEDKKKVFINPKFYDDVFEWFKKTIEITDAFSDNYRKEDGFVIEAYNKNNEPYIIWNPTKGLNELTIKFIFIKKDNMEEKTIRSYPKAIIFTLDNV</sequence>
<evidence type="ECO:0000313" key="3">
    <source>
        <dbReference type="Proteomes" id="UP000249646"/>
    </source>
</evidence>
<dbReference type="AlphaFoldDB" id="A0A2W7GUL2"/>
<feature type="coiled-coil region" evidence="1">
    <location>
        <begin position="213"/>
        <end position="275"/>
    </location>
</feature>